<name>A0ABR2UGX0_9PEZI</name>
<dbReference type="EMBL" id="JARVKF010000433">
    <property type="protein sequence ID" value="KAK9413870.1"/>
    <property type="molecule type" value="Genomic_DNA"/>
</dbReference>
<dbReference type="Proteomes" id="UP001408356">
    <property type="component" value="Unassembled WGS sequence"/>
</dbReference>
<evidence type="ECO:0000313" key="1">
    <source>
        <dbReference type="EMBL" id="KAK9413870.1"/>
    </source>
</evidence>
<protein>
    <submittedName>
        <fullName evidence="1">Uncharacterized protein</fullName>
    </submittedName>
</protein>
<sequence>MYTLPSNPVAQQGFFYFLFKFFLLPTVEWLVIDTTLLGCHIPGINPERAQGGLAPRFTTRETGVRTIQLPLNVKLCEVAWEAPADLDIIQVNPFGEDDRHQAAGTLGGGKSSECVEFHRASFTQSCNCESPRTVIPSFPLLCESMGEKALPTASGANLPSANQRWDLTDWVCRPASSTWPDGVPPAKMDQRRNHAGSGPWNDWLWLAFSAHLALFCSLACTGLDAARRMYGKPQFARQPMLCDSTPHHLQAHQSPSTAVQISGDPHPTYYYGVAV</sequence>
<reference evidence="1 2" key="1">
    <citation type="journal article" date="2024" name="J. Plant Pathol.">
        <title>Sequence and assembly of the genome of Seiridium unicorne, isolate CBS 538.82, causal agent of cypress canker disease.</title>
        <authorList>
            <person name="Scali E."/>
            <person name="Rocca G.D."/>
            <person name="Danti R."/>
            <person name="Garbelotto M."/>
            <person name="Barberini S."/>
            <person name="Baroncelli R."/>
            <person name="Emiliani G."/>
        </authorList>
    </citation>
    <scope>NUCLEOTIDE SEQUENCE [LARGE SCALE GENOMIC DNA]</scope>
    <source>
        <strain evidence="1 2">BM-138-508</strain>
    </source>
</reference>
<gene>
    <name evidence="1" type="ORF">SUNI508_11566</name>
</gene>
<comment type="caution">
    <text evidence="1">The sequence shown here is derived from an EMBL/GenBank/DDBJ whole genome shotgun (WGS) entry which is preliminary data.</text>
</comment>
<evidence type="ECO:0000313" key="2">
    <source>
        <dbReference type="Proteomes" id="UP001408356"/>
    </source>
</evidence>
<organism evidence="1 2">
    <name type="scientific">Seiridium unicorne</name>
    <dbReference type="NCBI Taxonomy" id="138068"/>
    <lineage>
        <taxon>Eukaryota</taxon>
        <taxon>Fungi</taxon>
        <taxon>Dikarya</taxon>
        <taxon>Ascomycota</taxon>
        <taxon>Pezizomycotina</taxon>
        <taxon>Sordariomycetes</taxon>
        <taxon>Xylariomycetidae</taxon>
        <taxon>Amphisphaeriales</taxon>
        <taxon>Sporocadaceae</taxon>
        <taxon>Seiridium</taxon>
    </lineage>
</organism>
<proteinExistence type="predicted"/>
<keyword evidence="2" id="KW-1185">Reference proteome</keyword>
<accession>A0ABR2UGX0</accession>